<evidence type="ECO:0000256" key="5">
    <source>
        <dbReference type="ARBA" id="ARBA00022691"/>
    </source>
</evidence>
<accession>W4K6V4</accession>
<dbReference type="PROSITE" id="PS50280">
    <property type="entry name" value="SET"/>
    <property type="match status" value="1"/>
</dbReference>
<evidence type="ECO:0000256" key="7">
    <source>
        <dbReference type="ARBA" id="ARBA00022833"/>
    </source>
</evidence>
<evidence type="ECO:0000256" key="1">
    <source>
        <dbReference type="ARBA" id="ARBA00004286"/>
    </source>
</evidence>
<dbReference type="GO" id="GO:0046872">
    <property type="term" value="F:metal ion binding"/>
    <property type="evidence" value="ECO:0007669"/>
    <property type="project" value="UniProtKB-KW"/>
</dbReference>
<dbReference type="InParanoid" id="W4K6V4"/>
<evidence type="ECO:0000256" key="6">
    <source>
        <dbReference type="ARBA" id="ARBA00022723"/>
    </source>
</evidence>
<dbReference type="PANTHER" id="PTHR46223">
    <property type="entry name" value="HISTONE-LYSINE N-METHYLTRANSFERASE SUV39H"/>
    <property type="match status" value="1"/>
</dbReference>
<keyword evidence="3" id="KW-0489">Methyltransferase</keyword>
<name>W4K6V4_HETIT</name>
<dbReference type="Gene3D" id="2.170.270.10">
    <property type="entry name" value="SET domain"/>
    <property type="match status" value="1"/>
</dbReference>
<organism evidence="9 10">
    <name type="scientific">Heterobasidion irregulare (strain TC 32-1)</name>
    <dbReference type="NCBI Taxonomy" id="747525"/>
    <lineage>
        <taxon>Eukaryota</taxon>
        <taxon>Fungi</taxon>
        <taxon>Dikarya</taxon>
        <taxon>Basidiomycota</taxon>
        <taxon>Agaricomycotina</taxon>
        <taxon>Agaricomycetes</taxon>
        <taxon>Russulales</taxon>
        <taxon>Bondarzewiaceae</taxon>
        <taxon>Heterobasidion</taxon>
        <taxon>Heterobasidion annosum species complex</taxon>
    </lineage>
</organism>
<dbReference type="GO" id="GO:0005694">
    <property type="term" value="C:chromosome"/>
    <property type="evidence" value="ECO:0007669"/>
    <property type="project" value="UniProtKB-SubCell"/>
</dbReference>
<evidence type="ECO:0000256" key="2">
    <source>
        <dbReference type="ARBA" id="ARBA00022454"/>
    </source>
</evidence>
<keyword evidence="10" id="KW-1185">Reference proteome</keyword>
<dbReference type="EMBL" id="KI925458">
    <property type="protein sequence ID" value="ETW81538.1"/>
    <property type="molecule type" value="Genomic_DNA"/>
</dbReference>
<dbReference type="InterPro" id="IPR001214">
    <property type="entry name" value="SET_dom"/>
</dbReference>
<keyword evidence="4" id="KW-0808">Transferase</keyword>
<feature type="domain" description="SET" evidence="8">
    <location>
        <begin position="1"/>
        <end position="101"/>
    </location>
</feature>
<dbReference type="GO" id="GO:0032259">
    <property type="term" value="P:methylation"/>
    <property type="evidence" value="ECO:0007669"/>
    <property type="project" value="UniProtKB-KW"/>
</dbReference>
<dbReference type="PANTHER" id="PTHR46223:SF3">
    <property type="entry name" value="HISTONE-LYSINE N-METHYLTRANSFERASE SET-23"/>
    <property type="match status" value="1"/>
</dbReference>
<dbReference type="GeneID" id="20669203"/>
<dbReference type="OrthoDB" id="308383at2759"/>
<dbReference type="eggNOG" id="KOG1082">
    <property type="taxonomic scope" value="Eukaryota"/>
</dbReference>
<keyword evidence="5" id="KW-0949">S-adenosyl-L-methionine</keyword>
<dbReference type="KEGG" id="hir:HETIRDRAFT_247806"/>
<keyword evidence="7" id="KW-0862">Zinc</keyword>
<dbReference type="HOGENOM" id="CLU_2284078_0_0_1"/>
<dbReference type="InterPro" id="IPR046341">
    <property type="entry name" value="SET_dom_sf"/>
</dbReference>
<dbReference type="RefSeq" id="XP_009546175.1">
    <property type="nucleotide sequence ID" value="XM_009547880.1"/>
</dbReference>
<keyword evidence="2" id="KW-0158">Chromosome</keyword>
<feature type="non-terminal residue" evidence="9">
    <location>
        <position position="1"/>
    </location>
</feature>
<dbReference type="InterPro" id="IPR050973">
    <property type="entry name" value="H3K9_Histone-Lys_N-MTase"/>
</dbReference>
<dbReference type="Proteomes" id="UP000030671">
    <property type="component" value="Unassembled WGS sequence"/>
</dbReference>
<dbReference type="GO" id="GO:0008168">
    <property type="term" value="F:methyltransferase activity"/>
    <property type="evidence" value="ECO:0007669"/>
    <property type="project" value="UniProtKB-KW"/>
</dbReference>
<comment type="subcellular location">
    <subcellularLocation>
        <location evidence="1">Chromosome</location>
    </subcellularLocation>
</comment>
<dbReference type="SUPFAM" id="SSF82199">
    <property type="entry name" value="SET domain"/>
    <property type="match status" value="1"/>
</dbReference>
<evidence type="ECO:0000256" key="3">
    <source>
        <dbReference type="ARBA" id="ARBA00022603"/>
    </source>
</evidence>
<evidence type="ECO:0000313" key="9">
    <source>
        <dbReference type="EMBL" id="ETW81538.1"/>
    </source>
</evidence>
<dbReference type="STRING" id="747525.W4K6V4"/>
<reference evidence="9 10" key="1">
    <citation type="journal article" date="2012" name="New Phytol.">
        <title>Insight into trade-off between wood decay and parasitism from the genome of a fungal forest pathogen.</title>
        <authorList>
            <person name="Olson A."/>
            <person name="Aerts A."/>
            <person name="Asiegbu F."/>
            <person name="Belbahri L."/>
            <person name="Bouzid O."/>
            <person name="Broberg A."/>
            <person name="Canback B."/>
            <person name="Coutinho P.M."/>
            <person name="Cullen D."/>
            <person name="Dalman K."/>
            <person name="Deflorio G."/>
            <person name="van Diepen L.T."/>
            <person name="Dunand C."/>
            <person name="Duplessis S."/>
            <person name="Durling M."/>
            <person name="Gonthier P."/>
            <person name="Grimwood J."/>
            <person name="Fossdal C.G."/>
            <person name="Hansson D."/>
            <person name="Henrissat B."/>
            <person name="Hietala A."/>
            <person name="Himmelstrand K."/>
            <person name="Hoffmeister D."/>
            <person name="Hogberg N."/>
            <person name="James T.Y."/>
            <person name="Karlsson M."/>
            <person name="Kohler A."/>
            <person name="Kues U."/>
            <person name="Lee Y.H."/>
            <person name="Lin Y.C."/>
            <person name="Lind M."/>
            <person name="Lindquist E."/>
            <person name="Lombard V."/>
            <person name="Lucas S."/>
            <person name="Lunden K."/>
            <person name="Morin E."/>
            <person name="Murat C."/>
            <person name="Park J."/>
            <person name="Raffaello T."/>
            <person name="Rouze P."/>
            <person name="Salamov A."/>
            <person name="Schmutz J."/>
            <person name="Solheim H."/>
            <person name="Stahlberg J."/>
            <person name="Velez H."/>
            <person name="de Vries R.P."/>
            <person name="Wiebenga A."/>
            <person name="Woodward S."/>
            <person name="Yakovlev I."/>
            <person name="Garbelotto M."/>
            <person name="Martin F."/>
            <person name="Grigoriev I.V."/>
            <person name="Stenlid J."/>
        </authorList>
    </citation>
    <scope>NUCLEOTIDE SEQUENCE [LARGE SCALE GENOMIC DNA]</scope>
    <source>
        <strain evidence="9 10">TC 32-1</strain>
    </source>
</reference>
<keyword evidence="6" id="KW-0479">Metal-binding</keyword>
<feature type="non-terminal residue" evidence="9">
    <location>
        <position position="102"/>
    </location>
</feature>
<dbReference type="Pfam" id="PF00856">
    <property type="entry name" value="SET"/>
    <property type="match status" value="1"/>
</dbReference>
<evidence type="ECO:0000313" key="10">
    <source>
        <dbReference type="Proteomes" id="UP000030671"/>
    </source>
</evidence>
<proteinExistence type="predicted"/>
<protein>
    <recommendedName>
        <fullName evidence="8">SET domain-containing protein</fullName>
    </recommendedName>
</protein>
<dbReference type="AlphaFoldDB" id="W4K6V4"/>
<sequence length="102" mass="11779">HRKEAEALDGIEASYIFDLDGREDRDHNGDDADIFSSLQIVYPIDAPLPGNWTRFVNHSCEPNMRIYCVVFDTIPEMNRPFHAFYALKDIPAFTELTIDYNP</sequence>
<gene>
    <name evidence="9" type="ORF">HETIRDRAFT_247806</name>
</gene>
<evidence type="ECO:0000259" key="8">
    <source>
        <dbReference type="PROSITE" id="PS50280"/>
    </source>
</evidence>
<evidence type="ECO:0000256" key="4">
    <source>
        <dbReference type="ARBA" id="ARBA00022679"/>
    </source>
</evidence>